<dbReference type="EMBL" id="CP146598">
    <property type="protein sequence ID" value="WWY03399.1"/>
    <property type="molecule type" value="Genomic_DNA"/>
</dbReference>
<name>A0A9X4IA35_9NEIS</name>
<feature type="coiled-coil region" evidence="2">
    <location>
        <begin position="48"/>
        <end position="75"/>
    </location>
</feature>
<dbReference type="InterPro" id="IPR011990">
    <property type="entry name" value="TPR-like_helical_dom_sf"/>
</dbReference>
<proteinExistence type="predicted"/>
<evidence type="ECO:0000313" key="6">
    <source>
        <dbReference type="EMBL" id="MDD9326995.1"/>
    </source>
</evidence>
<evidence type="ECO:0000256" key="4">
    <source>
        <dbReference type="SAM" id="SignalP"/>
    </source>
</evidence>
<dbReference type="Proteomes" id="UP001149607">
    <property type="component" value="Chromosome"/>
</dbReference>
<feature type="signal peptide" evidence="4">
    <location>
        <begin position="1"/>
        <end position="20"/>
    </location>
</feature>
<keyword evidence="8" id="KW-1185">Reference proteome</keyword>
<dbReference type="SUPFAM" id="SSF48452">
    <property type="entry name" value="TPR-like"/>
    <property type="match status" value="1"/>
</dbReference>
<evidence type="ECO:0000313" key="7">
    <source>
        <dbReference type="EMBL" id="WWY03399.1"/>
    </source>
</evidence>
<gene>
    <name evidence="6" type="primary">bamD</name>
    <name evidence="6" type="ORF">ORY91_000369</name>
    <name evidence="7" type="ORF">V9W64_01215</name>
</gene>
<keyword evidence="1 4" id="KW-0732">Signal</keyword>
<feature type="compositionally biased region" description="Low complexity" evidence="3">
    <location>
        <begin position="84"/>
        <end position="101"/>
    </location>
</feature>
<dbReference type="InterPro" id="IPR039565">
    <property type="entry name" value="BamD-like"/>
</dbReference>
<evidence type="ECO:0000313" key="8">
    <source>
        <dbReference type="Proteomes" id="UP001149607"/>
    </source>
</evidence>
<keyword evidence="2" id="KW-0175">Coiled coil</keyword>
<sequence length="219" mass="24395">MKYAFPLPTLFLLAACAAHSEPAASPQTAPTAADSGIPHPKTDSETQIRRLSVEIGRLQYRLDELENRIDRFETRHSSPAQNFAPPARTASPSADRAARSAQNLTQAQTHYRNGNYAAAIKILNSAESGGNGSETERKSMYLLLQSHYRQGNCESAINIANRYLSRFRTSPEAAEALYTVGRCQWTMQQRDIARATWRKLAATYPDSAAARRTARYLKY</sequence>
<protein>
    <submittedName>
        <fullName evidence="6">Outer membrane protein assembly factor BamD</fullName>
    </submittedName>
    <submittedName>
        <fullName evidence="7">Tetratricopeptide repeat protein</fullName>
    </submittedName>
</protein>
<accession>A0A9X4IA35</accession>
<feature type="region of interest" description="Disordered" evidence="3">
    <location>
        <begin position="75"/>
        <end position="103"/>
    </location>
</feature>
<reference evidence="7" key="2">
    <citation type="submission" date="2024-02" db="EMBL/GenBank/DDBJ databases">
        <title>Neisseria leonii sp. nov.</title>
        <authorList>
            <person name="Boutroux M."/>
            <person name="Favre-Rochex S."/>
            <person name="Gorgette O."/>
            <person name="Touak G."/>
            <person name="Muhle E."/>
            <person name="Chesneau O."/>
            <person name="Clermont D."/>
            <person name="Rahi P."/>
        </authorList>
    </citation>
    <scope>NUCLEOTIDE SEQUENCE</scope>
    <source>
        <strain evidence="7">51.81</strain>
    </source>
</reference>
<dbReference type="RefSeq" id="WP_274584303.1">
    <property type="nucleotide sequence ID" value="NZ_CP146598.1"/>
</dbReference>
<dbReference type="Pfam" id="PF13525">
    <property type="entry name" value="YfiO"/>
    <property type="match status" value="1"/>
</dbReference>
<evidence type="ECO:0000256" key="3">
    <source>
        <dbReference type="SAM" id="MobiDB-lite"/>
    </source>
</evidence>
<evidence type="ECO:0000259" key="5">
    <source>
        <dbReference type="Pfam" id="PF13525"/>
    </source>
</evidence>
<dbReference type="PROSITE" id="PS51257">
    <property type="entry name" value="PROKAR_LIPOPROTEIN"/>
    <property type="match status" value="1"/>
</dbReference>
<evidence type="ECO:0000256" key="1">
    <source>
        <dbReference type="ARBA" id="ARBA00022729"/>
    </source>
</evidence>
<reference evidence="6" key="1">
    <citation type="submission" date="2022-10" db="EMBL/GenBank/DDBJ databases">
        <authorList>
            <person name="Boutroux M."/>
        </authorList>
    </citation>
    <scope>NUCLEOTIDE SEQUENCE</scope>
    <source>
        <strain evidence="6">51.81</strain>
    </source>
</reference>
<feature type="compositionally biased region" description="Low complexity" evidence="3">
    <location>
        <begin position="24"/>
        <end position="33"/>
    </location>
</feature>
<evidence type="ECO:0000256" key="2">
    <source>
        <dbReference type="SAM" id="Coils"/>
    </source>
</evidence>
<dbReference type="EMBL" id="JAPQFL010000001">
    <property type="protein sequence ID" value="MDD9326995.1"/>
    <property type="molecule type" value="Genomic_DNA"/>
</dbReference>
<dbReference type="AlphaFoldDB" id="A0A9X4IA35"/>
<organism evidence="6">
    <name type="scientific">Neisseria leonii</name>
    <dbReference type="NCBI Taxonomy" id="2995413"/>
    <lineage>
        <taxon>Bacteria</taxon>
        <taxon>Pseudomonadati</taxon>
        <taxon>Pseudomonadota</taxon>
        <taxon>Betaproteobacteria</taxon>
        <taxon>Neisseriales</taxon>
        <taxon>Neisseriaceae</taxon>
        <taxon>Neisseria</taxon>
    </lineage>
</organism>
<feature type="region of interest" description="Disordered" evidence="3">
    <location>
        <begin position="24"/>
        <end position="46"/>
    </location>
</feature>
<dbReference type="Gene3D" id="1.25.40.10">
    <property type="entry name" value="Tetratricopeptide repeat domain"/>
    <property type="match status" value="1"/>
</dbReference>
<feature type="domain" description="Outer membrane lipoprotein BamD-like" evidence="5">
    <location>
        <begin position="100"/>
        <end position="211"/>
    </location>
</feature>
<feature type="chain" id="PRO_5042786874" evidence="4">
    <location>
        <begin position="21"/>
        <end position="219"/>
    </location>
</feature>